<dbReference type="InterPro" id="IPR051406">
    <property type="entry name" value="PLD_domain"/>
</dbReference>
<dbReference type="SUPFAM" id="SSF56024">
    <property type="entry name" value="Phospholipase D/nuclease"/>
    <property type="match status" value="2"/>
</dbReference>
<evidence type="ECO:0000256" key="7">
    <source>
        <dbReference type="SAM" id="Phobius"/>
    </source>
</evidence>
<keyword evidence="7" id="KW-1133">Transmembrane helix</keyword>
<dbReference type="Gene3D" id="3.30.870.10">
    <property type="entry name" value="Endonuclease Chain A"/>
    <property type="match status" value="2"/>
</dbReference>
<evidence type="ECO:0000259" key="8">
    <source>
        <dbReference type="PROSITE" id="PS50035"/>
    </source>
</evidence>
<dbReference type="Pfam" id="PF13091">
    <property type="entry name" value="PLDc_2"/>
    <property type="match status" value="2"/>
</dbReference>
<dbReference type="InterPro" id="IPR001736">
    <property type="entry name" value="PLipase_D/transphosphatidylase"/>
</dbReference>
<proteinExistence type="inferred from homology"/>
<dbReference type="InterPro" id="IPR025202">
    <property type="entry name" value="PLD-like_dom"/>
</dbReference>
<dbReference type="GO" id="GO:0016042">
    <property type="term" value="P:lipid catabolic process"/>
    <property type="evidence" value="ECO:0007669"/>
    <property type="project" value="UniProtKB-KW"/>
</dbReference>
<dbReference type="GO" id="GO:0016891">
    <property type="term" value="F:RNA endonuclease activity producing 5'-phosphomonoesters, hydrolytic mechanism"/>
    <property type="evidence" value="ECO:0007669"/>
    <property type="project" value="TreeGrafter"/>
</dbReference>
<comment type="catalytic activity">
    <reaction evidence="1">
        <text>a 1,2-diacyl-sn-glycero-3-phosphocholine + H2O = a 1,2-diacyl-sn-glycero-3-phosphate + choline + H(+)</text>
        <dbReference type="Rhea" id="RHEA:14445"/>
        <dbReference type="ChEBI" id="CHEBI:15354"/>
        <dbReference type="ChEBI" id="CHEBI:15377"/>
        <dbReference type="ChEBI" id="CHEBI:15378"/>
        <dbReference type="ChEBI" id="CHEBI:57643"/>
        <dbReference type="ChEBI" id="CHEBI:58608"/>
        <dbReference type="EC" id="3.1.4.4"/>
    </reaction>
</comment>
<keyword evidence="7" id="KW-0472">Membrane</keyword>
<evidence type="ECO:0000256" key="2">
    <source>
        <dbReference type="ARBA" id="ARBA00008664"/>
    </source>
</evidence>
<keyword evidence="7" id="KW-0812">Transmembrane</keyword>
<dbReference type="EC" id="3.1.4.4" evidence="3"/>
<dbReference type="GO" id="GO:0004630">
    <property type="term" value="F:phospholipase D activity"/>
    <property type="evidence" value="ECO:0007669"/>
    <property type="project" value="UniProtKB-EC"/>
</dbReference>
<dbReference type="GO" id="GO:0006793">
    <property type="term" value="P:phosphorus metabolic process"/>
    <property type="evidence" value="ECO:0007669"/>
    <property type="project" value="UniProtKB-ARBA"/>
</dbReference>
<sequence length="341" mass="39704">MKKKLLGRGVFVIIVIIGLALWDVQIQFGTYSPQASAKSIHIQLTRFQDISWSFFRSPGESLDKELSSFWTTQQNLDLRTYEFTQKEFKPLLKTLAQKDINIRIIVEDKKFQQFQNTLKVLSQYYSWNKNIQLKSDKQMGTEYTHAKVNLIDSGFIIQTANLTNSSFASNREHFFQSTDTWIRKSLHTIFEKDRIWIKITMQDIHPNLVVCNINCRGVIEQLLSSAKDSIIIQTQYITDDALRNILKTKKSLPEFKLLVADTDDNDELIRYFGNEYARKFKKYYNHTKMILIDHKILLLGSMNLSATSLDKNREIGIILLDTSIIKTFSDQFTQDWTASAK</sequence>
<keyword evidence="6" id="KW-0443">Lipid metabolism</keyword>
<accession>K1XI88</accession>
<dbReference type="PANTHER" id="PTHR43856:SF1">
    <property type="entry name" value="MITOCHONDRIAL CARDIOLIPIN HYDROLASE"/>
    <property type="match status" value="1"/>
</dbReference>
<reference evidence="9" key="1">
    <citation type="journal article" date="2012" name="Science">
        <title>Fermentation, hydrogen, and sulfur metabolism in multiple uncultivated bacterial phyla.</title>
        <authorList>
            <person name="Wrighton K.C."/>
            <person name="Thomas B.C."/>
            <person name="Sharon I."/>
            <person name="Miller C.S."/>
            <person name="Castelle C.J."/>
            <person name="VerBerkmoes N.C."/>
            <person name="Wilkins M.J."/>
            <person name="Hettich R.L."/>
            <person name="Lipton M.S."/>
            <person name="Williams K.H."/>
            <person name="Long P.E."/>
            <person name="Banfield J.F."/>
        </authorList>
    </citation>
    <scope>NUCLEOTIDE SEQUENCE [LARGE SCALE GENOMIC DNA]</scope>
</reference>
<feature type="domain" description="PLD phosphodiesterase" evidence="8">
    <location>
        <begin position="281"/>
        <end position="308"/>
    </location>
</feature>
<evidence type="ECO:0000256" key="1">
    <source>
        <dbReference type="ARBA" id="ARBA00000798"/>
    </source>
</evidence>
<feature type="transmembrane region" description="Helical" evidence="7">
    <location>
        <begin position="5"/>
        <end position="22"/>
    </location>
</feature>
<protein>
    <recommendedName>
        <fullName evidence="3">phospholipase D</fullName>
        <ecNumber evidence="3">3.1.4.4</ecNumber>
    </recommendedName>
</protein>
<dbReference type="EMBL" id="AMFJ01036150">
    <property type="protein sequence ID" value="EKD24956.1"/>
    <property type="molecule type" value="Genomic_DNA"/>
</dbReference>
<dbReference type="PROSITE" id="PS50035">
    <property type="entry name" value="PLD"/>
    <property type="match status" value="1"/>
</dbReference>
<evidence type="ECO:0000256" key="4">
    <source>
        <dbReference type="ARBA" id="ARBA00022801"/>
    </source>
</evidence>
<organism evidence="9">
    <name type="scientific">uncultured bacterium</name>
    <name type="common">gcode 4</name>
    <dbReference type="NCBI Taxonomy" id="1234023"/>
    <lineage>
        <taxon>Bacteria</taxon>
        <taxon>environmental samples</taxon>
    </lineage>
</organism>
<name>K1XI88_9BACT</name>
<comment type="similarity">
    <text evidence="2">Belongs to the phospholipase D family.</text>
</comment>
<evidence type="ECO:0000256" key="6">
    <source>
        <dbReference type="ARBA" id="ARBA00023098"/>
    </source>
</evidence>
<evidence type="ECO:0000256" key="5">
    <source>
        <dbReference type="ARBA" id="ARBA00022963"/>
    </source>
</evidence>
<keyword evidence="4" id="KW-0378">Hydrolase</keyword>
<keyword evidence="5" id="KW-0442">Lipid degradation</keyword>
<gene>
    <name evidence="9" type="ORF">ACD_80C00143G0002</name>
</gene>
<dbReference type="SMART" id="SM00155">
    <property type="entry name" value="PLDc"/>
    <property type="match status" value="2"/>
</dbReference>
<evidence type="ECO:0000256" key="3">
    <source>
        <dbReference type="ARBA" id="ARBA00012027"/>
    </source>
</evidence>
<dbReference type="PANTHER" id="PTHR43856">
    <property type="entry name" value="CARDIOLIPIN HYDROLASE"/>
    <property type="match status" value="1"/>
</dbReference>
<evidence type="ECO:0000313" key="9">
    <source>
        <dbReference type="EMBL" id="EKD24956.1"/>
    </source>
</evidence>
<comment type="caution">
    <text evidence="9">The sequence shown here is derived from an EMBL/GenBank/DDBJ whole genome shotgun (WGS) entry which is preliminary data.</text>
</comment>
<dbReference type="AlphaFoldDB" id="K1XI88"/>